<dbReference type="SUPFAM" id="SSF117143">
    <property type="entry name" value="Flagellar hook protein flgE"/>
    <property type="match status" value="1"/>
</dbReference>
<dbReference type="InterPro" id="IPR010930">
    <property type="entry name" value="Flg_bb/hook_C_dom"/>
</dbReference>
<sequence length="434" mass="44587">MGFQQGLSGLNASSKSLDVIGNNIANASTVGFKGSRAEFADIYAATFANSGTLAGIGARLDSVAQQFGQGNISTTSNPLDLAITGNGFYRVVDPNGSVSYSRNGQFQLDRNGYIVNGNQRLTGWPVDARSGLLNKGGVPQPLQLTVGNVGASATGASGLANAGLAMITNLDGSKPVIDRTAPPTGVGPLNVQDPSTYSDATTASVYDAQGVRHSLTFYFTKTAPNQWEVQTSFDGANPTPAMGTGTPPAQAYLYFDGNGKLDTTSNPTTNAAGFNFTTTLAAPNGATSPFTFPVSFAKSTQFGSAFGATYTQDGYADGTLTGISVDKSGIIVGSYSNSQTKVIGQVVLANFANSQGLQPLGDNRWGETFASGAANVGDPGSSNLGGLQSSALEDSNVDLTGELVNLITAQRNYQANAKTISAQDTILQTLVNLG</sequence>
<evidence type="ECO:0000256" key="3">
    <source>
        <dbReference type="ARBA" id="ARBA00019015"/>
    </source>
</evidence>
<feature type="domain" description="Flagellar basal-body/hook protein C-terminal" evidence="7">
    <location>
        <begin position="388"/>
        <end position="433"/>
    </location>
</feature>
<evidence type="ECO:0000256" key="5">
    <source>
        <dbReference type="RuleBase" id="RU362116"/>
    </source>
</evidence>
<feature type="domain" description="Flagellar hook protein FlgE/F/G-like D1" evidence="9">
    <location>
        <begin position="82"/>
        <end position="118"/>
    </location>
</feature>
<evidence type="ECO:0000259" key="7">
    <source>
        <dbReference type="Pfam" id="PF06429"/>
    </source>
</evidence>
<dbReference type="InterPro" id="IPR011491">
    <property type="entry name" value="FlgE_D2"/>
</dbReference>
<evidence type="ECO:0000313" key="11">
    <source>
        <dbReference type="Proteomes" id="UP000809431"/>
    </source>
</evidence>
<dbReference type="Pfam" id="PF07559">
    <property type="entry name" value="FlgE_D2"/>
    <property type="match status" value="1"/>
</dbReference>
<dbReference type="PANTHER" id="PTHR30435:SF1">
    <property type="entry name" value="FLAGELLAR HOOK PROTEIN FLGE"/>
    <property type="match status" value="1"/>
</dbReference>
<keyword evidence="10" id="KW-0282">Flagellum</keyword>
<dbReference type="PANTHER" id="PTHR30435">
    <property type="entry name" value="FLAGELLAR PROTEIN"/>
    <property type="match status" value="1"/>
</dbReference>
<keyword evidence="11" id="KW-1185">Reference proteome</keyword>
<evidence type="ECO:0000259" key="9">
    <source>
        <dbReference type="Pfam" id="PF22692"/>
    </source>
</evidence>
<keyword evidence="10" id="KW-0969">Cilium</keyword>
<dbReference type="Pfam" id="PF22692">
    <property type="entry name" value="LlgE_F_G_D1"/>
    <property type="match status" value="1"/>
</dbReference>
<dbReference type="InterPro" id="IPR037925">
    <property type="entry name" value="FlgE/F/G-like"/>
</dbReference>
<evidence type="ECO:0000259" key="8">
    <source>
        <dbReference type="Pfam" id="PF07559"/>
    </source>
</evidence>
<dbReference type="NCBIfam" id="NF004238">
    <property type="entry name" value="PRK05682.1-1"/>
    <property type="match status" value="1"/>
</dbReference>
<evidence type="ECO:0000259" key="6">
    <source>
        <dbReference type="Pfam" id="PF00460"/>
    </source>
</evidence>
<dbReference type="InterPro" id="IPR053967">
    <property type="entry name" value="LlgE_F_G-like_D1"/>
</dbReference>
<evidence type="ECO:0000256" key="2">
    <source>
        <dbReference type="ARBA" id="ARBA00009677"/>
    </source>
</evidence>
<evidence type="ECO:0000256" key="1">
    <source>
        <dbReference type="ARBA" id="ARBA00004117"/>
    </source>
</evidence>
<dbReference type="Gene3D" id="2.60.98.20">
    <property type="entry name" value="Flagellar hook protein FlgE"/>
    <property type="match status" value="1"/>
</dbReference>
<dbReference type="Pfam" id="PF00460">
    <property type="entry name" value="Flg_bb_rod"/>
    <property type="match status" value="1"/>
</dbReference>
<dbReference type="NCBIfam" id="TIGR03506">
    <property type="entry name" value="FlgEFG_subfam"/>
    <property type="match status" value="1"/>
</dbReference>
<dbReference type="InterPro" id="IPR020013">
    <property type="entry name" value="Flagellar_FlgE/F/G"/>
</dbReference>
<keyword evidence="4 5" id="KW-0975">Bacterial flagellum</keyword>
<accession>A0ABS2BKA6</accession>
<comment type="similarity">
    <text evidence="2 5">Belongs to the flagella basal body rod proteins family.</text>
</comment>
<proteinExistence type="inferred from homology"/>
<dbReference type="InterPro" id="IPR037058">
    <property type="entry name" value="Falgellar_hook_FlgE_sf"/>
</dbReference>
<gene>
    <name evidence="10" type="primary">flgE</name>
    <name evidence="10" type="ORF">JMJ54_05430</name>
</gene>
<dbReference type="Proteomes" id="UP000809431">
    <property type="component" value="Unassembled WGS sequence"/>
</dbReference>
<reference evidence="10 11" key="1">
    <citation type="submission" date="2021-01" db="EMBL/GenBank/DDBJ databases">
        <title>Draft Genome Sequence and Polyhydroxyalkanoate Biosynthetic Potential of Jeongeupia naejangsanensis Type Strain DSM 24253.</title>
        <authorList>
            <person name="Turrini P."/>
            <person name="Artuso I."/>
            <person name="Lugli G.A."/>
            <person name="Frangipani E."/>
            <person name="Ventura M."/>
            <person name="Visca P."/>
        </authorList>
    </citation>
    <scope>NUCLEOTIDE SEQUENCE [LARGE SCALE GENOMIC DNA]</scope>
    <source>
        <strain evidence="10 11">DSM 24253</strain>
    </source>
</reference>
<dbReference type="PROSITE" id="PS00588">
    <property type="entry name" value="FLAGELLA_BB_ROD"/>
    <property type="match status" value="1"/>
</dbReference>
<evidence type="ECO:0000313" key="10">
    <source>
        <dbReference type="EMBL" id="MBM3115264.1"/>
    </source>
</evidence>
<dbReference type="RefSeq" id="WP_203536946.1">
    <property type="nucleotide sequence ID" value="NZ_JAESND010000002.1"/>
</dbReference>
<feature type="domain" description="Flagellar basal body rod protein N-terminal" evidence="6">
    <location>
        <begin position="6"/>
        <end position="33"/>
    </location>
</feature>
<comment type="subcellular location">
    <subcellularLocation>
        <location evidence="1 5">Bacterial flagellum basal body</location>
    </subcellularLocation>
</comment>
<organism evidence="10 11">
    <name type="scientific">Jeongeupia naejangsanensis</name>
    <dbReference type="NCBI Taxonomy" id="613195"/>
    <lineage>
        <taxon>Bacteria</taxon>
        <taxon>Pseudomonadati</taxon>
        <taxon>Pseudomonadota</taxon>
        <taxon>Betaproteobacteria</taxon>
        <taxon>Neisseriales</taxon>
        <taxon>Chitinibacteraceae</taxon>
        <taxon>Jeongeupia</taxon>
    </lineage>
</organism>
<evidence type="ECO:0000256" key="4">
    <source>
        <dbReference type="ARBA" id="ARBA00023143"/>
    </source>
</evidence>
<dbReference type="Pfam" id="PF06429">
    <property type="entry name" value="Flg_bbr_C"/>
    <property type="match status" value="1"/>
</dbReference>
<protein>
    <recommendedName>
        <fullName evidence="3 5">Flagellar hook protein FlgE</fullName>
    </recommendedName>
</protein>
<dbReference type="InterPro" id="IPR001444">
    <property type="entry name" value="Flag_bb_rod_N"/>
</dbReference>
<feature type="domain" description="Flagellar hook protein FlgE D2" evidence="8">
    <location>
        <begin position="181"/>
        <end position="315"/>
    </location>
</feature>
<dbReference type="EMBL" id="JAESND010000002">
    <property type="protein sequence ID" value="MBM3115264.1"/>
    <property type="molecule type" value="Genomic_DNA"/>
</dbReference>
<comment type="function">
    <text evidence="5">A flexible structure which links the flagellar filament to the drive apparatus in the basal body.</text>
</comment>
<comment type="caution">
    <text evidence="10">The sequence shown here is derived from an EMBL/GenBank/DDBJ whole genome shotgun (WGS) entry which is preliminary data.</text>
</comment>
<keyword evidence="10" id="KW-0966">Cell projection</keyword>
<dbReference type="InterPro" id="IPR019776">
    <property type="entry name" value="Flagellar_basal_body_rod_CS"/>
</dbReference>
<name>A0ABS2BKA6_9NEIS</name>